<dbReference type="OrthoDB" id="8018327at2"/>
<dbReference type="Gene3D" id="3.40.50.2300">
    <property type="match status" value="1"/>
</dbReference>
<feature type="domain" description="Response regulatory" evidence="2">
    <location>
        <begin position="10"/>
        <end position="121"/>
    </location>
</feature>
<dbReference type="RefSeq" id="WP_012631163.1">
    <property type="nucleotide sequence ID" value="NC_011887.1"/>
</dbReference>
<evidence type="ECO:0000256" key="1">
    <source>
        <dbReference type="PROSITE-ProRule" id="PRU00169"/>
    </source>
</evidence>
<dbReference type="Proteomes" id="UP000008207">
    <property type="component" value="Plasmid pMNOD02"/>
</dbReference>
<dbReference type="KEGG" id="mno:Mnod_7958"/>
<dbReference type="InterPro" id="IPR011006">
    <property type="entry name" value="CheY-like_superfamily"/>
</dbReference>
<evidence type="ECO:0000313" key="3">
    <source>
        <dbReference type="EMBL" id="ACL62961.1"/>
    </source>
</evidence>
<dbReference type="HOGENOM" id="CLU_000445_69_11_5"/>
<accession>B8IWS0</accession>
<protein>
    <submittedName>
        <fullName evidence="3">Response regulator receiver protein</fullName>
    </submittedName>
</protein>
<gene>
    <name evidence="3" type="ordered locus">Mnod_7958</name>
</gene>
<evidence type="ECO:0000259" key="2">
    <source>
        <dbReference type="PROSITE" id="PS50110"/>
    </source>
</evidence>
<keyword evidence="3" id="KW-0614">Plasmid</keyword>
<keyword evidence="4" id="KW-1185">Reference proteome</keyword>
<sequence length="124" mass="13361">MTGERVSRGCILIAEDEALIGIELADQLELRGFAAAGPFTTCSEAEQWLRYNEPVAAILDNTLADGPCDALAQDLESRGIPFIVYSGYDHTASLPSVFQRAPWIVKPASVETVLDHLSGLLGDK</sequence>
<dbReference type="EMBL" id="CP001351">
    <property type="protein sequence ID" value="ACL62961.1"/>
    <property type="molecule type" value="Genomic_DNA"/>
</dbReference>
<dbReference type="PROSITE" id="PS50110">
    <property type="entry name" value="RESPONSE_REGULATORY"/>
    <property type="match status" value="1"/>
</dbReference>
<proteinExistence type="predicted"/>
<reference evidence="4" key="1">
    <citation type="submission" date="2009-01" db="EMBL/GenBank/DDBJ databases">
        <title>Complete sequence of plasmid 2 of Methylobacterium nodulans ORS 2060.</title>
        <authorList>
            <consortium name="US DOE Joint Genome Institute"/>
            <person name="Lucas S."/>
            <person name="Copeland A."/>
            <person name="Lapidus A."/>
            <person name="Glavina del Rio T."/>
            <person name="Dalin E."/>
            <person name="Tice H."/>
            <person name="Bruce D."/>
            <person name="Goodwin L."/>
            <person name="Pitluck S."/>
            <person name="Sims D."/>
            <person name="Brettin T."/>
            <person name="Detter J.C."/>
            <person name="Han C."/>
            <person name="Larimer F."/>
            <person name="Land M."/>
            <person name="Hauser L."/>
            <person name="Kyrpides N."/>
            <person name="Ivanova N."/>
            <person name="Marx C.J."/>
            <person name="Richardson P."/>
        </authorList>
    </citation>
    <scope>NUCLEOTIDE SEQUENCE [LARGE SCALE GENOMIC DNA]</scope>
    <source>
        <strain evidence="4">LMG 21967 / CNCM I-2342 / ORS 2060</strain>
        <plasmid evidence="4">Plasmid pMNOD02</plasmid>
    </source>
</reference>
<evidence type="ECO:0000313" key="4">
    <source>
        <dbReference type="Proteomes" id="UP000008207"/>
    </source>
</evidence>
<dbReference type="SUPFAM" id="SSF52172">
    <property type="entry name" value="CheY-like"/>
    <property type="match status" value="1"/>
</dbReference>
<dbReference type="GO" id="GO:0000160">
    <property type="term" value="P:phosphorelay signal transduction system"/>
    <property type="evidence" value="ECO:0007669"/>
    <property type="project" value="InterPro"/>
</dbReference>
<geneLocation type="plasmid" evidence="3 4">
    <name>pMNOD02</name>
</geneLocation>
<organism evidence="3 4">
    <name type="scientific">Methylobacterium nodulans (strain LMG 21967 / CNCM I-2342 / ORS 2060)</name>
    <dbReference type="NCBI Taxonomy" id="460265"/>
    <lineage>
        <taxon>Bacteria</taxon>
        <taxon>Pseudomonadati</taxon>
        <taxon>Pseudomonadota</taxon>
        <taxon>Alphaproteobacteria</taxon>
        <taxon>Hyphomicrobiales</taxon>
        <taxon>Methylobacteriaceae</taxon>
        <taxon>Methylobacterium</taxon>
    </lineage>
</organism>
<keyword evidence="1" id="KW-0597">Phosphoprotein</keyword>
<name>B8IWS0_METNO</name>
<feature type="modified residue" description="4-aspartylphosphate" evidence="1">
    <location>
        <position position="60"/>
    </location>
</feature>
<dbReference type="InterPro" id="IPR001789">
    <property type="entry name" value="Sig_transdc_resp-reg_receiver"/>
</dbReference>
<dbReference type="AlphaFoldDB" id="B8IWS0"/>